<dbReference type="Pfam" id="PF06762">
    <property type="entry name" value="LMF1"/>
    <property type="match status" value="1"/>
</dbReference>
<name>A0ABU7FGX8_9ACTN</name>
<dbReference type="EMBL" id="JAYWVC010000042">
    <property type="protein sequence ID" value="MED7823377.1"/>
    <property type="molecule type" value="Genomic_DNA"/>
</dbReference>
<sequence length="474" mass="54384">MDWFVAPEYWLSRLIFQRALAAVYLFAFLTAALQFRALIGERGILPVPRHLARMPFKHAPSVFHLHYSDRFFAAWSWAGCAVSVALLAGLDSELPLWAGMVLWLVPWAMYLSIVNVGQTWYSFGWESLLLEVGFLAVFLGTDEVAPPVVVLFLLRWILFRVEFGAGLIKIRGDACWRKLTCLDYHHETQPMPGPLSWFFHHLPRPLHRAEVAANHVTQLVVPLLLFTPQPIATVAASVMIVTQLWLVLSGNFAWLNWITIVLALSAVRFPTTAHPVAGPPLWYEIVVLAIAAGLVALSYHPVRNMISRGQVMNRSFDPLHLVNTYGAFGSVSRIRYEVVIEGTADDLPREDSDWREYEFKGKPGDPRRWPRQFAPYHLRLDWLMWFAALSPAYAGSWFGGLVERLLENDHDTLRLLHRSPFPPDAPPRFVRARLFRYRYTTWQELRKTGACWERTYVREFMPPTRLAVPVAQSR</sequence>
<keyword evidence="6 7" id="KW-0472">Membrane</keyword>
<organism evidence="10 11">
    <name type="scientific">Streptomyces chiangmaiensis</name>
    <dbReference type="NCBI Taxonomy" id="766497"/>
    <lineage>
        <taxon>Bacteria</taxon>
        <taxon>Bacillati</taxon>
        <taxon>Actinomycetota</taxon>
        <taxon>Actinomycetes</taxon>
        <taxon>Kitasatosporales</taxon>
        <taxon>Streptomycetaceae</taxon>
        <taxon>Streptomyces</taxon>
    </lineage>
</organism>
<feature type="domain" description="Lipase maturation factor 1/2 N-terminal" evidence="8">
    <location>
        <begin position="121"/>
        <end position="267"/>
    </location>
</feature>
<evidence type="ECO:0000256" key="4">
    <source>
        <dbReference type="ARBA" id="ARBA00022824"/>
    </source>
</evidence>
<evidence type="ECO:0000313" key="11">
    <source>
        <dbReference type="Proteomes" id="UP001333996"/>
    </source>
</evidence>
<gene>
    <name evidence="10" type="ORF">VXC91_15620</name>
</gene>
<keyword evidence="3 7" id="KW-0812">Transmembrane</keyword>
<protein>
    <submittedName>
        <fullName evidence="10">Lipase maturation factor family protein</fullName>
    </submittedName>
</protein>
<comment type="caution">
    <text evidence="10">The sequence shown here is derived from an EMBL/GenBank/DDBJ whole genome shotgun (WGS) entry which is preliminary data.</text>
</comment>
<feature type="transmembrane region" description="Helical" evidence="7">
    <location>
        <begin position="244"/>
        <end position="269"/>
    </location>
</feature>
<dbReference type="Proteomes" id="UP001333996">
    <property type="component" value="Unassembled WGS sequence"/>
</dbReference>
<dbReference type="Pfam" id="PF25179">
    <property type="entry name" value="LMF1_C"/>
    <property type="match status" value="1"/>
</dbReference>
<dbReference type="InterPro" id="IPR057433">
    <property type="entry name" value="LMF1/2_C"/>
</dbReference>
<evidence type="ECO:0000313" key="10">
    <source>
        <dbReference type="EMBL" id="MED7823377.1"/>
    </source>
</evidence>
<comment type="similarity">
    <text evidence="2">Belongs to the lipase maturation factor family.</text>
</comment>
<dbReference type="RefSeq" id="WP_329507863.1">
    <property type="nucleotide sequence ID" value="NZ_BAAAYZ010000182.1"/>
</dbReference>
<keyword evidence="4" id="KW-0256">Endoplasmic reticulum</keyword>
<proteinExistence type="inferred from homology"/>
<evidence type="ECO:0000259" key="9">
    <source>
        <dbReference type="Pfam" id="PF25179"/>
    </source>
</evidence>
<dbReference type="InterPro" id="IPR057434">
    <property type="entry name" value="LMF1/2_N"/>
</dbReference>
<accession>A0ABU7FGX8</accession>
<feature type="transmembrane region" description="Helical" evidence="7">
    <location>
        <begin position="96"/>
        <end position="116"/>
    </location>
</feature>
<evidence type="ECO:0000256" key="5">
    <source>
        <dbReference type="ARBA" id="ARBA00022989"/>
    </source>
</evidence>
<feature type="domain" description="Lipase maturation factor 1/2 C-terminal" evidence="9">
    <location>
        <begin position="321"/>
        <end position="462"/>
    </location>
</feature>
<dbReference type="InterPro" id="IPR009613">
    <property type="entry name" value="LMF"/>
</dbReference>
<feature type="transmembrane region" description="Helical" evidence="7">
    <location>
        <begin position="71"/>
        <end position="90"/>
    </location>
</feature>
<evidence type="ECO:0000256" key="2">
    <source>
        <dbReference type="ARBA" id="ARBA00005512"/>
    </source>
</evidence>
<evidence type="ECO:0000256" key="3">
    <source>
        <dbReference type="ARBA" id="ARBA00022692"/>
    </source>
</evidence>
<evidence type="ECO:0000256" key="6">
    <source>
        <dbReference type="ARBA" id="ARBA00023136"/>
    </source>
</evidence>
<dbReference type="PANTHER" id="PTHR14463">
    <property type="entry name" value="LIPASE MATURATION FACTOR"/>
    <property type="match status" value="1"/>
</dbReference>
<keyword evidence="11" id="KW-1185">Reference proteome</keyword>
<reference evidence="10" key="1">
    <citation type="submission" date="2024-01" db="EMBL/GenBank/DDBJ databases">
        <title>First draft genome sequence data of TA4-1, the type strain of Gram-positive actinobacterium Streptomyces chiangmaiensis.</title>
        <authorList>
            <person name="Yasawong M."/>
            <person name="Nantapong N."/>
        </authorList>
    </citation>
    <scope>NUCLEOTIDE SEQUENCE</scope>
    <source>
        <strain evidence="10">TA4-1</strain>
    </source>
</reference>
<comment type="subcellular location">
    <subcellularLocation>
        <location evidence="1">Endoplasmic reticulum membrane</location>
        <topology evidence="1">Multi-pass membrane protein</topology>
    </subcellularLocation>
</comment>
<keyword evidence="5 7" id="KW-1133">Transmembrane helix</keyword>
<evidence type="ECO:0000256" key="7">
    <source>
        <dbReference type="SAM" id="Phobius"/>
    </source>
</evidence>
<feature type="transmembrane region" description="Helical" evidence="7">
    <location>
        <begin position="20"/>
        <end position="39"/>
    </location>
</feature>
<evidence type="ECO:0000256" key="1">
    <source>
        <dbReference type="ARBA" id="ARBA00004477"/>
    </source>
</evidence>
<feature type="transmembrane region" description="Helical" evidence="7">
    <location>
        <begin position="281"/>
        <end position="302"/>
    </location>
</feature>
<evidence type="ECO:0000259" key="8">
    <source>
        <dbReference type="Pfam" id="PF06762"/>
    </source>
</evidence>
<dbReference type="PANTHER" id="PTHR14463:SF10">
    <property type="entry name" value="LIPASE MATURATION FACTOR 1"/>
    <property type="match status" value="1"/>
</dbReference>